<evidence type="ECO:0000256" key="3">
    <source>
        <dbReference type="ARBA" id="ARBA00022448"/>
    </source>
</evidence>
<name>A0A914HQW6_GLORO</name>
<sequence length="404" mass="47438">MSVVTDNTALFRARTQVLCRKAEESLENEAVQVTKEGARATGSANFRLYCAHARQILTDVTELRDLVLDKRKEYILCSNAFSLYGVQKFMSDEDRRKFDRELDLAFKHCTKLIKGLEVQIESDRTLRRADELRHLLAVSNLLNIYLKEVLTIVTQLREIHVRKSRQMRRVCRLANLVEMYGVRLEKTRKEEEAKASRLAQMMEKLREGEQRHGEREKATEENKENVQEGDDEKPKTKTGNTKKMAEEQQRPADGWEEAQLREEELLIMMEERPRPTEERPRSVDRWEGVNTEEVKLVKGEQAQLLEENKKLFERFTATDSELVRIETQMSEIQRLQGIFAEKISEQEQDIDIIHSRTVYTLDNLETANEFIREAIKNQANRRVILIFCLLVLTFTLLFLDWYNP</sequence>
<reference evidence="12" key="1">
    <citation type="submission" date="2022-11" db="UniProtKB">
        <authorList>
            <consortium name="WormBaseParasite"/>
        </authorList>
    </citation>
    <scope>IDENTIFICATION</scope>
</reference>
<dbReference type="AlphaFoldDB" id="A0A914HQW6"/>
<dbReference type="PANTHER" id="PTHR15959">
    <property type="entry name" value="SYNTAXIN-18"/>
    <property type="match status" value="1"/>
</dbReference>
<comment type="subcellular location">
    <subcellularLocation>
        <location evidence="1">Membrane</location>
        <topology evidence="1">Single-pass type IV membrane protein</topology>
    </subcellularLocation>
</comment>
<keyword evidence="11" id="KW-1185">Reference proteome</keyword>
<dbReference type="Proteomes" id="UP000887572">
    <property type="component" value="Unplaced"/>
</dbReference>
<dbReference type="Gene3D" id="1.20.5.110">
    <property type="match status" value="1"/>
</dbReference>
<evidence type="ECO:0000313" key="12">
    <source>
        <dbReference type="WBParaSite" id="Gr19_v10_g2875.t1"/>
    </source>
</evidence>
<organism evidence="11 12">
    <name type="scientific">Globodera rostochiensis</name>
    <name type="common">Golden nematode worm</name>
    <name type="synonym">Heterodera rostochiensis</name>
    <dbReference type="NCBI Taxonomy" id="31243"/>
    <lineage>
        <taxon>Eukaryota</taxon>
        <taxon>Metazoa</taxon>
        <taxon>Ecdysozoa</taxon>
        <taxon>Nematoda</taxon>
        <taxon>Chromadorea</taxon>
        <taxon>Rhabditida</taxon>
        <taxon>Tylenchina</taxon>
        <taxon>Tylenchomorpha</taxon>
        <taxon>Tylenchoidea</taxon>
        <taxon>Heteroderidae</taxon>
        <taxon>Heteroderinae</taxon>
        <taxon>Globodera</taxon>
    </lineage>
</organism>
<evidence type="ECO:0000256" key="5">
    <source>
        <dbReference type="ARBA" id="ARBA00022927"/>
    </source>
</evidence>
<accession>A0A914HQW6</accession>
<comment type="similarity">
    <text evidence="2">Belongs to the syntaxin family.</text>
</comment>
<evidence type="ECO:0000256" key="1">
    <source>
        <dbReference type="ARBA" id="ARBA00004211"/>
    </source>
</evidence>
<dbReference type="GO" id="GO:0015031">
    <property type="term" value="P:protein transport"/>
    <property type="evidence" value="ECO:0007669"/>
    <property type="project" value="UniProtKB-KW"/>
</dbReference>
<feature type="transmembrane region" description="Helical" evidence="10">
    <location>
        <begin position="383"/>
        <end position="402"/>
    </location>
</feature>
<keyword evidence="8 10" id="KW-0472">Membrane</keyword>
<evidence type="ECO:0000256" key="4">
    <source>
        <dbReference type="ARBA" id="ARBA00022692"/>
    </source>
</evidence>
<evidence type="ECO:0000256" key="7">
    <source>
        <dbReference type="ARBA" id="ARBA00023054"/>
    </source>
</evidence>
<evidence type="ECO:0000256" key="6">
    <source>
        <dbReference type="ARBA" id="ARBA00022989"/>
    </source>
</evidence>
<evidence type="ECO:0000256" key="2">
    <source>
        <dbReference type="ARBA" id="ARBA00009063"/>
    </source>
</evidence>
<dbReference type="SUPFAM" id="SSF58038">
    <property type="entry name" value="SNARE fusion complex"/>
    <property type="match status" value="1"/>
</dbReference>
<dbReference type="GO" id="GO:0031201">
    <property type="term" value="C:SNARE complex"/>
    <property type="evidence" value="ECO:0007669"/>
    <property type="project" value="TreeGrafter"/>
</dbReference>
<dbReference type="WBParaSite" id="Gr19_v10_g2875.t1">
    <property type="protein sequence ID" value="Gr19_v10_g2875.t1"/>
    <property type="gene ID" value="Gr19_v10_g2875"/>
</dbReference>
<evidence type="ECO:0000313" key="11">
    <source>
        <dbReference type="Proteomes" id="UP000887572"/>
    </source>
</evidence>
<keyword evidence="7" id="KW-0175">Coiled coil</keyword>
<dbReference type="GO" id="GO:0005783">
    <property type="term" value="C:endoplasmic reticulum"/>
    <property type="evidence" value="ECO:0007669"/>
    <property type="project" value="TreeGrafter"/>
</dbReference>
<dbReference type="PANTHER" id="PTHR15959:SF0">
    <property type="entry name" value="SYNTAXIN-18"/>
    <property type="match status" value="1"/>
</dbReference>
<feature type="compositionally biased region" description="Basic and acidic residues" evidence="9">
    <location>
        <begin position="206"/>
        <end position="226"/>
    </location>
</feature>
<evidence type="ECO:0000256" key="8">
    <source>
        <dbReference type="ARBA" id="ARBA00023136"/>
    </source>
</evidence>
<keyword evidence="5" id="KW-0653">Protein transport</keyword>
<evidence type="ECO:0000256" key="10">
    <source>
        <dbReference type="SAM" id="Phobius"/>
    </source>
</evidence>
<keyword evidence="4 10" id="KW-0812">Transmembrane</keyword>
<keyword evidence="6 10" id="KW-1133">Transmembrane helix</keyword>
<proteinExistence type="inferred from homology"/>
<keyword evidence="3" id="KW-0813">Transport</keyword>
<evidence type="ECO:0000256" key="9">
    <source>
        <dbReference type="SAM" id="MobiDB-lite"/>
    </source>
</evidence>
<dbReference type="GO" id="GO:0006890">
    <property type="term" value="P:retrograde vesicle-mediated transport, Golgi to endoplasmic reticulum"/>
    <property type="evidence" value="ECO:0007669"/>
    <property type="project" value="TreeGrafter"/>
</dbReference>
<feature type="region of interest" description="Disordered" evidence="9">
    <location>
        <begin position="206"/>
        <end position="256"/>
    </location>
</feature>
<protein>
    <submittedName>
        <fullName evidence="12">Syntaxin-18</fullName>
    </submittedName>
</protein>